<name>A0ACB5U1Q8_AMBMO</name>
<proteinExistence type="predicted"/>
<evidence type="ECO:0000313" key="2">
    <source>
        <dbReference type="Proteomes" id="UP001165064"/>
    </source>
</evidence>
<comment type="caution">
    <text evidence="1">The sequence shown here is derived from an EMBL/GenBank/DDBJ whole genome shotgun (WGS) entry which is preliminary data.</text>
</comment>
<dbReference type="Proteomes" id="UP001165064">
    <property type="component" value="Unassembled WGS sequence"/>
</dbReference>
<accession>A0ACB5U1Q8</accession>
<sequence>MSLKVNENKGLFYISYTCVPIHTHSIAEIVATAKQKYRIRTGSEDGGIDLDTSEVEQCPGDESNSVGDIDDTYNPELRVQAIPRLLVSFHYAISHEATEHHMAVSTTTNGQTILEEEVRIKVLDDEYDFHGNHDEDHGSHLGLVPPDPEEISRISHVTRSLATGHVTLSNADDLDGFEQDLGELMYYTNKLYDAVH</sequence>
<evidence type="ECO:0000313" key="1">
    <source>
        <dbReference type="EMBL" id="GME99491.1"/>
    </source>
</evidence>
<dbReference type="EMBL" id="BSXS01011015">
    <property type="protein sequence ID" value="GME99491.1"/>
    <property type="molecule type" value="Genomic_DNA"/>
</dbReference>
<organism evidence="1 2">
    <name type="scientific">Ambrosiozyma monospora</name>
    <name type="common">Yeast</name>
    <name type="synonym">Endomycopsis monosporus</name>
    <dbReference type="NCBI Taxonomy" id="43982"/>
    <lineage>
        <taxon>Eukaryota</taxon>
        <taxon>Fungi</taxon>
        <taxon>Dikarya</taxon>
        <taxon>Ascomycota</taxon>
        <taxon>Saccharomycotina</taxon>
        <taxon>Pichiomycetes</taxon>
        <taxon>Pichiales</taxon>
        <taxon>Pichiaceae</taxon>
        <taxon>Ambrosiozyma</taxon>
    </lineage>
</organism>
<keyword evidence="2" id="KW-1185">Reference proteome</keyword>
<reference evidence="1" key="1">
    <citation type="submission" date="2023-04" db="EMBL/GenBank/DDBJ databases">
        <title>Ambrosiozyma monospora NBRC 10751.</title>
        <authorList>
            <person name="Ichikawa N."/>
            <person name="Sato H."/>
            <person name="Tonouchi N."/>
        </authorList>
    </citation>
    <scope>NUCLEOTIDE SEQUENCE</scope>
    <source>
        <strain evidence="1">NBRC 10751</strain>
    </source>
</reference>
<gene>
    <name evidence="1" type="ORF">Amon02_001073300</name>
</gene>
<protein>
    <submittedName>
        <fullName evidence="1">Unnamed protein product</fullName>
    </submittedName>
</protein>